<gene>
    <name evidence="1" type="ORF">DPX16_18228</name>
</gene>
<dbReference type="AlphaFoldDB" id="A0A3N0YEC4"/>
<evidence type="ECO:0000313" key="1">
    <source>
        <dbReference type="EMBL" id="ROL44517.1"/>
    </source>
</evidence>
<dbReference type="Proteomes" id="UP000281406">
    <property type="component" value="Unassembled WGS sequence"/>
</dbReference>
<sequence length="108" mass="12170">MIFVTRFQSEAVIGLTLFLFFSAKRNGRAGKRPFCVRSVAFKAIRVQFLWRWYLKGEQFSGCEVAVGKWASLARIPFRQANSVPAGPVRLISPNLPYSANVIAMLTFP</sequence>
<proteinExistence type="predicted"/>
<reference evidence="1 2" key="1">
    <citation type="submission" date="2018-10" db="EMBL/GenBank/DDBJ databases">
        <title>Genome assembly for a Yunnan-Guizhou Plateau 3E fish, Anabarilius grahami (Regan), and its evolutionary and genetic applications.</title>
        <authorList>
            <person name="Jiang W."/>
        </authorList>
    </citation>
    <scope>NUCLEOTIDE SEQUENCE [LARGE SCALE GENOMIC DNA]</scope>
    <source>
        <strain evidence="1">AG-KIZ</strain>
        <tissue evidence="1">Muscle</tissue>
    </source>
</reference>
<name>A0A3N0YEC4_ANAGA</name>
<protein>
    <submittedName>
        <fullName evidence="1">Uncharacterized protein</fullName>
    </submittedName>
</protein>
<keyword evidence="2" id="KW-1185">Reference proteome</keyword>
<accession>A0A3N0YEC4</accession>
<comment type="caution">
    <text evidence="1">The sequence shown here is derived from an EMBL/GenBank/DDBJ whole genome shotgun (WGS) entry which is preliminary data.</text>
</comment>
<organism evidence="1 2">
    <name type="scientific">Anabarilius grahami</name>
    <name type="common">Kanglang fish</name>
    <name type="synonym">Barilius grahami</name>
    <dbReference type="NCBI Taxonomy" id="495550"/>
    <lineage>
        <taxon>Eukaryota</taxon>
        <taxon>Metazoa</taxon>
        <taxon>Chordata</taxon>
        <taxon>Craniata</taxon>
        <taxon>Vertebrata</taxon>
        <taxon>Euteleostomi</taxon>
        <taxon>Actinopterygii</taxon>
        <taxon>Neopterygii</taxon>
        <taxon>Teleostei</taxon>
        <taxon>Ostariophysi</taxon>
        <taxon>Cypriniformes</taxon>
        <taxon>Xenocyprididae</taxon>
        <taxon>Xenocypridinae</taxon>
        <taxon>Xenocypridinae incertae sedis</taxon>
        <taxon>Anabarilius</taxon>
    </lineage>
</organism>
<evidence type="ECO:0000313" key="2">
    <source>
        <dbReference type="Proteomes" id="UP000281406"/>
    </source>
</evidence>
<dbReference type="EMBL" id="RJVU01044706">
    <property type="protein sequence ID" value="ROL44517.1"/>
    <property type="molecule type" value="Genomic_DNA"/>
</dbReference>